<dbReference type="Proteomes" id="UP000684084">
    <property type="component" value="Unassembled WGS sequence"/>
</dbReference>
<reference evidence="3 4" key="4">
    <citation type="submission" date="2017-10" db="EMBL/GenBank/DDBJ databases">
        <title>Genome analyses suggest a sexual origin of heterokaryosis in a supposedly ancient asexual fungus.</title>
        <authorList>
            <person name="Corradi N."/>
            <person name="Sedzielewska K."/>
            <person name="Noel J."/>
            <person name="Charron P."/>
            <person name="Farinelli L."/>
            <person name="Marton T."/>
            <person name="Kruger M."/>
            <person name="Pelin A."/>
            <person name="Brachmann A."/>
            <person name="Corradi N."/>
        </authorList>
    </citation>
    <scope>NUCLEOTIDE SEQUENCE [LARGE SCALE GENOMIC DNA]</scope>
    <source>
        <strain evidence="3 4">A1</strain>
    </source>
</reference>
<sequence>MMMIRRRISTIITITTIIKWKEGSQRRHKVKYYRRDTDTLADGDKRNDKDSYYYYYHDHKNVKKDHEVKFYRRDADVLADGDKHDDKNSYYYYYEHKGR</sequence>
<protein>
    <submittedName>
        <fullName evidence="2">Uncharacterized protein</fullName>
    </submittedName>
</protein>
<dbReference type="Proteomes" id="UP000232688">
    <property type="component" value="Unassembled WGS sequence"/>
</dbReference>
<dbReference type="AlphaFoldDB" id="A0A2I1F5X2"/>
<dbReference type="EMBL" id="CAGKOT010000024">
    <property type="protein sequence ID" value="CAB5368080.1"/>
    <property type="molecule type" value="Genomic_DNA"/>
</dbReference>
<evidence type="ECO:0000313" key="4">
    <source>
        <dbReference type="Proteomes" id="UP000232688"/>
    </source>
</evidence>
<dbReference type="VEuPathDB" id="FungiDB:RhiirA1_459555"/>
<name>A0A2I1F5X2_9GLOM</name>
<evidence type="ECO:0000313" key="5">
    <source>
        <dbReference type="Proteomes" id="UP000232722"/>
    </source>
</evidence>
<dbReference type="Proteomes" id="UP000232722">
    <property type="component" value="Unassembled WGS sequence"/>
</dbReference>
<reference evidence="2 5" key="2">
    <citation type="submission" date="2017-09" db="EMBL/GenBank/DDBJ databases">
        <title>Extensive intraspecific genome diversity in a model arbuscular mycorrhizal fungus.</title>
        <authorList>
            <person name="Chen E.C."/>
            <person name="Morin E."/>
            <person name="Beaudet D."/>
            <person name="Noel J."/>
            <person name="Ndikumana S."/>
            <person name="Charron P."/>
            <person name="St-Onge C."/>
            <person name="Giorgi J."/>
            <person name="Grigoriev I.V."/>
            <person name="Roux C."/>
            <person name="Martin F.M."/>
            <person name="Corradi N."/>
        </authorList>
    </citation>
    <scope>NUCLEOTIDE SEQUENCE [LARGE SCALE GENOMIC DNA]</scope>
    <source>
        <strain evidence="2 5">A5</strain>
    </source>
</reference>
<comment type="caution">
    <text evidence="2">The sequence shown here is derived from an EMBL/GenBank/DDBJ whole genome shotgun (WGS) entry which is preliminary data.</text>
</comment>
<reference evidence="3 4" key="3">
    <citation type="submission" date="2017-10" db="EMBL/GenBank/DDBJ databases">
        <title>Extensive intraspecific genome diversity in a model arbuscular mycorrhizal fungus.</title>
        <authorList>
            <person name="Chen E.C.H."/>
            <person name="Morin E."/>
            <person name="Baudet D."/>
            <person name="Noel J."/>
            <person name="Ndikumana S."/>
            <person name="Charron P."/>
            <person name="St-Onge C."/>
            <person name="Giorgi J."/>
            <person name="Grigoriev I.V."/>
            <person name="Roux C."/>
            <person name="Martin F.M."/>
            <person name="Corradi N."/>
        </authorList>
    </citation>
    <scope>NUCLEOTIDE SEQUENCE [LARGE SCALE GENOMIC DNA]</scope>
    <source>
        <strain evidence="3 4">A1</strain>
    </source>
</reference>
<organism evidence="2 5">
    <name type="scientific">Rhizophagus irregularis</name>
    <dbReference type="NCBI Taxonomy" id="588596"/>
    <lineage>
        <taxon>Eukaryota</taxon>
        <taxon>Fungi</taxon>
        <taxon>Fungi incertae sedis</taxon>
        <taxon>Mucoromycota</taxon>
        <taxon>Glomeromycotina</taxon>
        <taxon>Glomeromycetes</taxon>
        <taxon>Glomerales</taxon>
        <taxon>Glomeraceae</taxon>
        <taxon>Rhizophagus</taxon>
    </lineage>
</organism>
<dbReference type="OrthoDB" id="10373067at2759"/>
<evidence type="ECO:0000313" key="2">
    <source>
        <dbReference type="EMBL" id="PKB95969.1"/>
    </source>
</evidence>
<evidence type="ECO:0000313" key="3">
    <source>
        <dbReference type="EMBL" id="PKC66547.1"/>
    </source>
</evidence>
<reference evidence="2 5" key="1">
    <citation type="submission" date="2016-04" db="EMBL/GenBank/DDBJ databases">
        <title>Genome analyses suggest a sexual origin of heterokaryosis in a supposedly ancient asexual fungus.</title>
        <authorList>
            <person name="Ropars J."/>
            <person name="Sedzielewska K."/>
            <person name="Noel J."/>
            <person name="Charron P."/>
            <person name="Farinelli L."/>
            <person name="Marton T."/>
            <person name="Kruger M."/>
            <person name="Pelin A."/>
            <person name="Brachmann A."/>
            <person name="Corradi N."/>
        </authorList>
    </citation>
    <scope>NUCLEOTIDE SEQUENCE [LARGE SCALE GENOMIC DNA]</scope>
    <source>
        <strain evidence="2 5">A5</strain>
    </source>
</reference>
<dbReference type="EMBL" id="LLXH01000455">
    <property type="protein sequence ID" value="PKC66547.1"/>
    <property type="molecule type" value="Genomic_DNA"/>
</dbReference>
<gene>
    <name evidence="1" type="ORF">CHRIB12_LOCUS11580</name>
    <name evidence="3" type="ORF">RhiirA1_459555</name>
    <name evidence="2" type="ORF">RhiirA5_435708</name>
</gene>
<proteinExistence type="predicted"/>
<accession>A0A2I1F5X2</accession>
<evidence type="ECO:0000313" key="1">
    <source>
        <dbReference type="EMBL" id="CAB5368080.1"/>
    </source>
</evidence>
<reference evidence="1" key="5">
    <citation type="submission" date="2020-05" db="EMBL/GenBank/DDBJ databases">
        <authorList>
            <person name="Rincon C."/>
            <person name="Sanders R I."/>
            <person name="Robbins C."/>
            <person name="Chaturvedi A."/>
        </authorList>
    </citation>
    <scope>NUCLEOTIDE SEQUENCE</scope>
    <source>
        <strain evidence="1">CHB12</strain>
    </source>
</reference>
<dbReference type="EMBL" id="LLXJ01004293">
    <property type="protein sequence ID" value="PKB95969.1"/>
    <property type="molecule type" value="Genomic_DNA"/>
</dbReference>